<sequence>MKKLHNQEEAGSSDHCNCDIYRRYLLPCSHRIRLGFPIDVQDIHPRWLIQQPNILLDLSTVQLDPATLAIVRDPPVTLRKGRPRGTRRLPTSAEIVQRAADSAENVRRCRLCKRTGHNKRTCPRVLK</sequence>
<evidence type="ECO:0000313" key="2">
    <source>
        <dbReference type="Proteomes" id="UP001217417"/>
    </source>
</evidence>
<organism evidence="1 2">
    <name type="scientific">Lipomyces tetrasporus</name>
    <dbReference type="NCBI Taxonomy" id="54092"/>
    <lineage>
        <taxon>Eukaryota</taxon>
        <taxon>Fungi</taxon>
        <taxon>Dikarya</taxon>
        <taxon>Ascomycota</taxon>
        <taxon>Saccharomycotina</taxon>
        <taxon>Lipomycetes</taxon>
        <taxon>Lipomycetales</taxon>
        <taxon>Lipomycetaceae</taxon>
        <taxon>Lipomyces</taxon>
    </lineage>
</organism>
<dbReference type="SUPFAM" id="SSF57756">
    <property type="entry name" value="Retrovirus zinc finger-like domains"/>
    <property type="match status" value="1"/>
</dbReference>
<dbReference type="AlphaFoldDB" id="A0AAD7VSN1"/>
<comment type="caution">
    <text evidence="1">The sequence shown here is derived from an EMBL/GenBank/DDBJ whole genome shotgun (WGS) entry which is preliminary data.</text>
</comment>
<dbReference type="InterPro" id="IPR036875">
    <property type="entry name" value="Znf_CCHC_sf"/>
</dbReference>
<protein>
    <recommendedName>
        <fullName evidence="3">SWIM-type domain-containing protein</fullName>
    </recommendedName>
</protein>
<evidence type="ECO:0008006" key="3">
    <source>
        <dbReference type="Google" id="ProtNLM"/>
    </source>
</evidence>
<dbReference type="GeneID" id="80880591"/>
<proteinExistence type="predicted"/>
<evidence type="ECO:0000313" key="1">
    <source>
        <dbReference type="EMBL" id="KAJ8100241.1"/>
    </source>
</evidence>
<dbReference type="Proteomes" id="UP001217417">
    <property type="component" value="Unassembled WGS sequence"/>
</dbReference>
<dbReference type="EMBL" id="JARPMG010000005">
    <property type="protein sequence ID" value="KAJ8100241.1"/>
    <property type="molecule type" value="Genomic_DNA"/>
</dbReference>
<keyword evidence="2" id="KW-1185">Reference proteome</keyword>
<accession>A0AAD7VSN1</accession>
<reference evidence="1" key="1">
    <citation type="submission" date="2023-03" db="EMBL/GenBank/DDBJ databases">
        <title>Near-Complete genome sequence of Lipomyces tetrasporous NRRL Y-64009, an oleaginous yeast capable of growing on lignocellulosic hydrolysates.</title>
        <authorList>
            <consortium name="Lawrence Berkeley National Laboratory"/>
            <person name="Jagtap S.S."/>
            <person name="Liu J.-J."/>
            <person name="Walukiewicz H.E."/>
            <person name="Pangilinan J."/>
            <person name="Lipzen A."/>
            <person name="Ahrendt S."/>
            <person name="Koriabine M."/>
            <person name="Cobaugh K."/>
            <person name="Salamov A."/>
            <person name="Yoshinaga Y."/>
            <person name="Ng V."/>
            <person name="Daum C."/>
            <person name="Grigoriev I.V."/>
            <person name="Slininger P.J."/>
            <person name="Dien B.S."/>
            <person name="Jin Y.-S."/>
            <person name="Rao C.V."/>
        </authorList>
    </citation>
    <scope>NUCLEOTIDE SEQUENCE</scope>
    <source>
        <strain evidence="1">NRRL Y-64009</strain>
    </source>
</reference>
<gene>
    <name evidence="1" type="ORF">POJ06DRAFT_209530</name>
</gene>
<dbReference type="GO" id="GO:0003676">
    <property type="term" value="F:nucleic acid binding"/>
    <property type="evidence" value="ECO:0007669"/>
    <property type="project" value="InterPro"/>
</dbReference>
<name>A0AAD7VSN1_9ASCO</name>
<dbReference type="RefSeq" id="XP_056043691.1">
    <property type="nucleotide sequence ID" value="XM_056185425.1"/>
</dbReference>
<dbReference type="GO" id="GO:0008270">
    <property type="term" value="F:zinc ion binding"/>
    <property type="evidence" value="ECO:0007669"/>
    <property type="project" value="InterPro"/>
</dbReference>